<comment type="subunit">
    <text evidence="6">Heterotrimer.</text>
</comment>
<feature type="compositionally biased region" description="Basic and acidic residues" evidence="7">
    <location>
        <begin position="12"/>
        <end position="32"/>
    </location>
</feature>
<evidence type="ECO:0000313" key="8">
    <source>
        <dbReference type="EMBL" id="EGD75010.1"/>
    </source>
</evidence>
<dbReference type="Proteomes" id="UP000007799">
    <property type="component" value="Unassembled WGS sequence"/>
</dbReference>
<feature type="region of interest" description="Disordered" evidence="7">
    <location>
        <begin position="1"/>
        <end position="58"/>
    </location>
</feature>
<comment type="similarity">
    <text evidence="6">Belongs to the NFYA/HAP2 subunit family.</text>
</comment>
<dbReference type="PROSITE" id="PS51152">
    <property type="entry name" value="NFYA_HAP2_2"/>
    <property type="match status" value="1"/>
</dbReference>
<evidence type="ECO:0000256" key="3">
    <source>
        <dbReference type="ARBA" id="ARBA00023125"/>
    </source>
</evidence>
<evidence type="ECO:0000256" key="4">
    <source>
        <dbReference type="ARBA" id="ARBA00023163"/>
    </source>
</evidence>
<proteinExistence type="inferred from homology"/>
<evidence type="ECO:0000313" key="9">
    <source>
        <dbReference type="Proteomes" id="UP000007799"/>
    </source>
</evidence>
<dbReference type="Gene3D" id="6.10.250.2430">
    <property type="match status" value="1"/>
</dbReference>
<dbReference type="GeneID" id="16073225"/>
<dbReference type="AlphaFoldDB" id="F2UEG0"/>
<dbReference type="GO" id="GO:0003677">
    <property type="term" value="F:DNA binding"/>
    <property type="evidence" value="ECO:0007669"/>
    <property type="project" value="UniProtKB-KW"/>
</dbReference>
<dbReference type="InterPro" id="IPR001289">
    <property type="entry name" value="NFYA"/>
</dbReference>
<keyword evidence="3 6" id="KW-0238">DNA-binding</keyword>
<dbReference type="PRINTS" id="PR00616">
    <property type="entry name" value="CCAATSUBUNTB"/>
</dbReference>
<dbReference type="STRING" id="946362.F2UEG0"/>
<keyword evidence="5 6" id="KW-0539">Nucleus</keyword>
<evidence type="ECO:0000256" key="1">
    <source>
        <dbReference type="ARBA" id="ARBA00004123"/>
    </source>
</evidence>
<protein>
    <recommendedName>
        <fullName evidence="6">Nuclear transcription factor Y subunit</fullName>
    </recommendedName>
</protein>
<gene>
    <name evidence="8" type="ORF">PTSG_07234</name>
</gene>
<name>F2UEG0_SALR5</name>
<accession>F2UEG0</accession>
<dbReference type="Pfam" id="PF02045">
    <property type="entry name" value="CBFB_NFYA"/>
    <property type="match status" value="1"/>
</dbReference>
<keyword evidence="9" id="KW-1185">Reference proteome</keyword>
<feature type="compositionally biased region" description="Basic and acidic residues" evidence="7">
    <location>
        <begin position="79"/>
        <end position="98"/>
    </location>
</feature>
<dbReference type="KEGG" id="sre:PTSG_07234"/>
<dbReference type="SMART" id="SM00521">
    <property type="entry name" value="CBF"/>
    <property type="match status" value="1"/>
</dbReference>
<dbReference type="GO" id="GO:0003700">
    <property type="term" value="F:DNA-binding transcription factor activity"/>
    <property type="evidence" value="ECO:0007669"/>
    <property type="project" value="UniProtKB-UniRule"/>
</dbReference>
<evidence type="ECO:0000256" key="6">
    <source>
        <dbReference type="RuleBase" id="RU367155"/>
    </source>
</evidence>
<feature type="compositionally biased region" description="Acidic residues" evidence="7">
    <location>
        <begin position="117"/>
        <end position="130"/>
    </location>
</feature>
<evidence type="ECO:0000256" key="7">
    <source>
        <dbReference type="SAM" id="MobiDB-lite"/>
    </source>
</evidence>
<comment type="function">
    <text evidence="6">Component of the sequence-specific heterotrimeric transcription factor (NF-Y) which specifically recognizes a 5'-CCAAT-3' box motif found in the promoters of its target genes.</text>
</comment>
<keyword evidence="2 6" id="KW-0805">Transcription regulation</keyword>
<comment type="subcellular location">
    <subcellularLocation>
        <location evidence="1 6">Nucleus</location>
    </subcellularLocation>
</comment>
<dbReference type="PANTHER" id="PTHR12632">
    <property type="entry name" value="TRANSCRIPTION FACTOR NF-Y ALPHA-RELATED"/>
    <property type="match status" value="1"/>
</dbReference>
<feature type="region of interest" description="Disordered" evidence="7">
    <location>
        <begin position="74"/>
        <end position="144"/>
    </location>
</feature>
<feature type="region of interest" description="Disordered" evidence="7">
    <location>
        <begin position="187"/>
        <end position="207"/>
    </location>
</feature>
<dbReference type="InParanoid" id="F2UEG0"/>
<dbReference type="GO" id="GO:0005634">
    <property type="term" value="C:nucleus"/>
    <property type="evidence" value="ECO:0007669"/>
    <property type="project" value="UniProtKB-SubCell"/>
</dbReference>
<evidence type="ECO:0000256" key="5">
    <source>
        <dbReference type="ARBA" id="ARBA00023242"/>
    </source>
</evidence>
<evidence type="ECO:0000256" key="2">
    <source>
        <dbReference type="ARBA" id="ARBA00023015"/>
    </source>
</evidence>
<dbReference type="EMBL" id="GL832970">
    <property type="protein sequence ID" value="EGD75010.1"/>
    <property type="molecule type" value="Genomic_DNA"/>
</dbReference>
<reference evidence="8" key="1">
    <citation type="submission" date="2009-08" db="EMBL/GenBank/DDBJ databases">
        <title>Annotation of Salpingoeca rosetta.</title>
        <authorList>
            <consortium name="The Broad Institute Genome Sequencing Platform"/>
            <person name="Russ C."/>
            <person name="Cuomo C."/>
            <person name="Burger G."/>
            <person name="Gray M.W."/>
            <person name="Holland P.W.H."/>
            <person name="King N."/>
            <person name="Lang F.B.F."/>
            <person name="Roger A.J."/>
            <person name="Ruiz-Trillo I."/>
            <person name="Young S.K."/>
            <person name="Zeng Q."/>
            <person name="Gargeya S."/>
            <person name="Alvarado L."/>
            <person name="Berlin A."/>
            <person name="Chapman S.B."/>
            <person name="Chen Z."/>
            <person name="Freedman E."/>
            <person name="Gellesch M."/>
            <person name="Goldberg J."/>
            <person name="Griggs A."/>
            <person name="Gujja S."/>
            <person name="Heilman E."/>
            <person name="Heiman D."/>
            <person name="Howarth C."/>
            <person name="Mehta T."/>
            <person name="Neiman D."/>
            <person name="Pearson M."/>
            <person name="Roberts A."/>
            <person name="Saif S."/>
            <person name="Shea T."/>
            <person name="Shenoy N."/>
            <person name="Sisk P."/>
            <person name="Stolte C."/>
            <person name="Sykes S."/>
            <person name="White J."/>
            <person name="Yandava C."/>
            <person name="Haas B."/>
            <person name="Nusbaum C."/>
            <person name="Birren B."/>
        </authorList>
    </citation>
    <scope>NUCLEOTIDE SEQUENCE [LARGE SCALE GENOMIC DNA]</scope>
    <source>
        <strain evidence="8">ATCC 50818</strain>
    </source>
</reference>
<sequence length="207" mass="24090">MLRQQQFQQHQHLPEHDRHLPYQHGHGRDVMRADSGTGDTRHHHGSRHSDKRASRVQPSAAEYFAAVNQPVLLLASASDPRRQPDRRRQQRHSADSHRSNSSSSHHHHHHNAGSHGDDEDEDDDDDDDDGFYPTTFEDETTRHMPTYVPNEAVVNAKQYERILKRRLARQKLAQEGRLVVRHGKTALHPSRQKHALRRRRNTKGRFT</sequence>
<keyword evidence="4 6" id="KW-0804">Transcription</keyword>
<dbReference type="OrthoDB" id="1097733at2759"/>
<feature type="compositionally biased region" description="Low complexity" evidence="7">
    <location>
        <begin position="1"/>
        <end position="11"/>
    </location>
</feature>
<dbReference type="RefSeq" id="XP_004992654.1">
    <property type="nucleotide sequence ID" value="XM_004992597.1"/>
</dbReference>
<organism evidence="9">
    <name type="scientific">Salpingoeca rosetta (strain ATCC 50818 / BSB-021)</name>
    <dbReference type="NCBI Taxonomy" id="946362"/>
    <lineage>
        <taxon>Eukaryota</taxon>
        <taxon>Choanoflagellata</taxon>
        <taxon>Craspedida</taxon>
        <taxon>Salpingoecidae</taxon>
        <taxon>Salpingoeca</taxon>
    </lineage>
</organism>